<feature type="region of interest" description="Disordered" evidence="1">
    <location>
        <begin position="287"/>
        <end position="309"/>
    </location>
</feature>
<dbReference type="PROSITE" id="PS50042">
    <property type="entry name" value="CNMP_BINDING_3"/>
    <property type="match status" value="1"/>
</dbReference>
<accession>A0ABM0MI60</accession>
<keyword evidence="3" id="KW-1185">Reference proteome</keyword>
<evidence type="ECO:0000256" key="1">
    <source>
        <dbReference type="SAM" id="MobiDB-lite"/>
    </source>
</evidence>
<gene>
    <name evidence="4" type="primary">LOC102805548</name>
</gene>
<protein>
    <submittedName>
        <fullName evidence="4">Cyclic nucleotide-binding domain-containing protein 2-like</fullName>
    </submittedName>
</protein>
<reference evidence="4" key="1">
    <citation type="submission" date="2025-08" db="UniProtKB">
        <authorList>
            <consortium name="RefSeq"/>
        </authorList>
    </citation>
    <scope>IDENTIFICATION</scope>
    <source>
        <tissue evidence="4">Testes</tissue>
    </source>
</reference>
<dbReference type="InterPro" id="IPR018490">
    <property type="entry name" value="cNMP-bd_dom_sf"/>
</dbReference>
<dbReference type="PANTHER" id="PTHR23011:SF41">
    <property type="entry name" value="CYCLIC NUCLEOTIDE-BINDING DOMAIN-CONTAINING PROTEIN"/>
    <property type="match status" value="1"/>
</dbReference>
<organism evidence="3 4">
    <name type="scientific">Saccoglossus kowalevskii</name>
    <name type="common">Acorn worm</name>
    <dbReference type="NCBI Taxonomy" id="10224"/>
    <lineage>
        <taxon>Eukaryota</taxon>
        <taxon>Metazoa</taxon>
        <taxon>Hemichordata</taxon>
        <taxon>Enteropneusta</taxon>
        <taxon>Harrimaniidae</taxon>
        <taxon>Saccoglossus</taxon>
    </lineage>
</organism>
<dbReference type="CDD" id="cd00038">
    <property type="entry name" value="CAP_ED"/>
    <property type="match status" value="1"/>
</dbReference>
<name>A0ABM0MI60_SACKO</name>
<dbReference type="Proteomes" id="UP000694865">
    <property type="component" value="Unplaced"/>
</dbReference>
<dbReference type="Gene3D" id="2.60.120.10">
    <property type="entry name" value="Jelly Rolls"/>
    <property type="match status" value="2"/>
</dbReference>
<dbReference type="GeneID" id="102805548"/>
<dbReference type="InterPro" id="IPR014710">
    <property type="entry name" value="RmlC-like_jellyroll"/>
</dbReference>
<dbReference type="Pfam" id="PF00027">
    <property type="entry name" value="cNMP_binding"/>
    <property type="match status" value="1"/>
</dbReference>
<evidence type="ECO:0000313" key="4">
    <source>
        <dbReference type="RefSeq" id="XP_006819701.1"/>
    </source>
</evidence>
<dbReference type="PANTHER" id="PTHR23011">
    <property type="entry name" value="CYCLIC NUCLEOTIDE-BINDING DOMAIN CONTAINING PROTEIN"/>
    <property type="match status" value="1"/>
</dbReference>
<evidence type="ECO:0000313" key="3">
    <source>
        <dbReference type="Proteomes" id="UP000694865"/>
    </source>
</evidence>
<dbReference type="InterPro" id="IPR000595">
    <property type="entry name" value="cNMP-bd_dom"/>
</dbReference>
<feature type="domain" description="Cyclic nucleotide-binding" evidence="2">
    <location>
        <begin position="9"/>
        <end position="134"/>
    </location>
</feature>
<dbReference type="SMART" id="SM00100">
    <property type="entry name" value="cNMP"/>
    <property type="match status" value="1"/>
</dbReference>
<dbReference type="RefSeq" id="XP_006819701.1">
    <property type="nucleotide sequence ID" value="XM_006819638.1"/>
</dbReference>
<dbReference type="SUPFAM" id="SSF51206">
    <property type="entry name" value="cAMP-binding domain-like"/>
    <property type="match status" value="2"/>
</dbReference>
<proteinExistence type="predicted"/>
<evidence type="ECO:0000259" key="2">
    <source>
        <dbReference type="PROSITE" id="PS50042"/>
    </source>
</evidence>
<sequence>MALLRHNKTFQEYPLDTQLDLIKCMVYQRYEARRIVLKQGHRPFAFYIILSGTCLVNVQEVDSRTGRSMVRTVREITGGDQFGEIAFMNNCTRTASIVCKDDVELLVIHAEDFNRIIRVPLERKREDHIDFCKRLDMFRNWPVEKLRENRQGFIYQYFKQDSVIVEDTRTANYIIIVKAGRCKVVAKIHELKARRRPSSGGRAESNFPLIEMQKRREAKMPRCLSVITPRDLSQFITTSYRRRPTSRLAVTPTHLSHDHREETRHVNRATVPKSTLEIMMGKKSSILKKSVSEKSPELEDSGPSVEKKVKFPSDGIKRTWKRLQVAAKNLQDKEDGSKQKQLLVHPNRVRTVFAQIATMTPGAVFGLESVKSTSNLSLISEGAECILVSKKLFLNEASSKVMQSLSIMENDFPSPEAALQEIRRARNWEKYKTRVVRDVVSRATKNF</sequence>